<accession>A0A2A6EE57</accession>
<comment type="caution">
    <text evidence="2">The sequence shown here is derived from an EMBL/GenBank/DDBJ whole genome shotgun (WGS) entry which is preliminary data.</text>
</comment>
<gene>
    <name evidence="2" type="ORF">CLI71_08875</name>
</gene>
<sequence length="75" mass="8078">MKTLILSALAFILSGQVSTEVKTKEATVYICTGPKAKKYHATETCRGLNRCSGSIKQLSVSSAKSKGFTPCKICY</sequence>
<dbReference type="AlphaFoldDB" id="A0A2A6EE57"/>
<feature type="chain" id="PRO_5012495521" description="Nuclease" evidence="1">
    <location>
        <begin position="20"/>
        <end position="75"/>
    </location>
</feature>
<proteinExistence type="predicted"/>
<evidence type="ECO:0000313" key="3">
    <source>
        <dbReference type="Proteomes" id="UP000219058"/>
    </source>
</evidence>
<keyword evidence="1" id="KW-0732">Signal</keyword>
<evidence type="ECO:0000256" key="1">
    <source>
        <dbReference type="SAM" id="SignalP"/>
    </source>
</evidence>
<organism evidence="2 3">
    <name type="scientific">Prevotella intermedia</name>
    <dbReference type="NCBI Taxonomy" id="28131"/>
    <lineage>
        <taxon>Bacteria</taxon>
        <taxon>Pseudomonadati</taxon>
        <taxon>Bacteroidota</taxon>
        <taxon>Bacteroidia</taxon>
        <taxon>Bacteroidales</taxon>
        <taxon>Prevotellaceae</taxon>
        <taxon>Prevotella</taxon>
    </lineage>
</organism>
<evidence type="ECO:0000313" key="2">
    <source>
        <dbReference type="EMBL" id="PDP59484.1"/>
    </source>
</evidence>
<evidence type="ECO:0008006" key="4">
    <source>
        <dbReference type="Google" id="ProtNLM"/>
    </source>
</evidence>
<dbReference type="EMBL" id="NSLY01000025">
    <property type="protein sequence ID" value="PDP59484.1"/>
    <property type="molecule type" value="Genomic_DNA"/>
</dbReference>
<protein>
    <recommendedName>
        <fullName evidence="4">Nuclease</fullName>
    </recommendedName>
</protein>
<dbReference type="Proteomes" id="UP000219058">
    <property type="component" value="Unassembled WGS sequence"/>
</dbReference>
<reference evidence="2 3" key="1">
    <citation type="submission" date="2017-09" db="EMBL/GenBank/DDBJ databases">
        <title>Phase variable restriction modification systems are present in the genome sequences of periodontal pathogens Prevotella intermedia, Tannerella forsythia and Porphyromonas gingivalis.</title>
        <authorList>
            <person name="Haigh R.D."/>
            <person name="Crawford L."/>
            <person name="Ralph J."/>
            <person name="Wanford J."/>
            <person name="Vartoukian S.R."/>
            <person name="Hijazib K."/>
            <person name="Wade W."/>
            <person name="Oggioni M.R."/>
        </authorList>
    </citation>
    <scope>NUCLEOTIDE SEQUENCE [LARGE SCALE GENOMIC DNA]</scope>
    <source>
        <strain evidence="2 3">WW2834</strain>
    </source>
</reference>
<dbReference type="RefSeq" id="WP_097550678.1">
    <property type="nucleotide sequence ID" value="NZ_NSLY01000025.1"/>
</dbReference>
<name>A0A2A6EE57_PREIN</name>
<feature type="signal peptide" evidence="1">
    <location>
        <begin position="1"/>
        <end position="19"/>
    </location>
</feature>